<dbReference type="SUPFAM" id="SSF103473">
    <property type="entry name" value="MFS general substrate transporter"/>
    <property type="match status" value="1"/>
</dbReference>
<keyword evidence="7" id="KW-1185">Reference proteome</keyword>
<dbReference type="EMBL" id="JAPWDO010000006">
    <property type="protein sequence ID" value="KAJ5465508.1"/>
    <property type="molecule type" value="Genomic_DNA"/>
</dbReference>
<feature type="transmembrane region" description="Helical" evidence="5">
    <location>
        <begin position="209"/>
        <end position="234"/>
    </location>
</feature>
<dbReference type="AlphaFoldDB" id="A0A9X0BI16"/>
<organism evidence="6 7">
    <name type="scientific">Penicillium desertorum</name>
    <dbReference type="NCBI Taxonomy" id="1303715"/>
    <lineage>
        <taxon>Eukaryota</taxon>
        <taxon>Fungi</taxon>
        <taxon>Dikarya</taxon>
        <taxon>Ascomycota</taxon>
        <taxon>Pezizomycotina</taxon>
        <taxon>Eurotiomycetes</taxon>
        <taxon>Eurotiomycetidae</taxon>
        <taxon>Eurotiales</taxon>
        <taxon>Aspergillaceae</taxon>
        <taxon>Penicillium</taxon>
    </lineage>
</organism>
<keyword evidence="2 5" id="KW-0812">Transmembrane</keyword>
<evidence type="ECO:0000256" key="4">
    <source>
        <dbReference type="ARBA" id="ARBA00023136"/>
    </source>
</evidence>
<accession>A0A9X0BI16</accession>
<feature type="transmembrane region" description="Helical" evidence="5">
    <location>
        <begin position="480"/>
        <end position="503"/>
    </location>
</feature>
<comment type="caution">
    <text evidence="6">The sequence shown here is derived from an EMBL/GenBank/DDBJ whole genome shotgun (WGS) entry which is preliminary data.</text>
</comment>
<dbReference type="InterPro" id="IPR036259">
    <property type="entry name" value="MFS_trans_sf"/>
</dbReference>
<evidence type="ECO:0000313" key="7">
    <source>
        <dbReference type="Proteomes" id="UP001147760"/>
    </source>
</evidence>
<dbReference type="PANTHER" id="PTHR23507:SF40">
    <property type="entry name" value="TETRACYCLINE-EFFLUX TRANSPORTER"/>
    <property type="match status" value="1"/>
</dbReference>
<evidence type="ECO:0000256" key="1">
    <source>
        <dbReference type="ARBA" id="ARBA00004141"/>
    </source>
</evidence>
<dbReference type="GO" id="GO:0016020">
    <property type="term" value="C:membrane"/>
    <property type="evidence" value="ECO:0007669"/>
    <property type="project" value="UniProtKB-SubCell"/>
</dbReference>
<feature type="transmembrane region" description="Helical" evidence="5">
    <location>
        <begin position="418"/>
        <end position="439"/>
    </location>
</feature>
<evidence type="ECO:0000256" key="3">
    <source>
        <dbReference type="ARBA" id="ARBA00022989"/>
    </source>
</evidence>
<feature type="transmembrane region" description="Helical" evidence="5">
    <location>
        <begin position="353"/>
        <end position="371"/>
    </location>
</feature>
<feature type="transmembrane region" description="Helical" evidence="5">
    <location>
        <begin position="309"/>
        <end position="333"/>
    </location>
</feature>
<dbReference type="Proteomes" id="UP001147760">
    <property type="component" value="Unassembled WGS sequence"/>
</dbReference>
<dbReference type="GO" id="GO:0022857">
    <property type="term" value="F:transmembrane transporter activity"/>
    <property type="evidence" value="ECO:0007669"/>
    <property type="project" value="InterPro"/>
</dbReference>
<dbReference type="PANTHER" id="PTHR23507">
    <property type="entry name" value="ZGC:174356"/>
    <property type="match status" value="1"/>
</dbReference>
<feature type="transmembrane region" description="Helical" evidence="5">
    <location>
        <begin position="451"/>
        <end position="474"/>
    </location>
</feature>
<feature type="transmembrane region" description="Helical" evidence="5">
    <location>
        <begin position="170"/>
        <end position="189"/>
    </location>
</feature>
<feature type="transmembrane region" description="Helical" evidence="5">
    <location>
        <begin position="112"/>
        <end position="131"/>
    </location>
</feature>
<dbReference type="Gene3D" id="1.20.1250.20">
    <property type="entry name" value="MFS general substrate transporter like domains"/>
    <property type="match status" value="1"/>
</dbReference>
<evidence type="ECO:0000256" key="2">
    <source>
        <dbReference type="ARBA" id="ARBA00022692"/>
    </source>
</evidence>
<gene>
    <name evidence="6" type="ORF">N7530_009295</name>
</gene>
<proteinExistence type="predicted"/>
<evidence type="ECO:0000256" key="5">
    <source>
        <dbReference type="SAM" id="Phobius"/>
    </source>
</evidence>
<keyword evidence="4 5" id="KW-0472">Membrane</keyword>
<feature type="transmembrane region" description="Helical" evidence="5">
    <location>
        <begin position="143"/>
        <end position="164"/>
    </location>
</feature>
<evidence type="ECO:0000313" key="6">
    <source>
        <dbReference type="EMBL" id="KAJ5465508.1"/>
    </source>
</evidence>
<dbReference type="OrthoDB" id="3026777at2759"/>
<name>A0A9X0BI16_9EURO</name>
<dbReference type="InterPro" id="IPR011701">
    <property type="entry name" value="MFS"/>
</dbReference>
<comment type="subcellular location">
    <subcellularLocation>
        <location evidence="1">Membrane</location>
        <topology evidence="1">Multi-pass membrane protein</topology>
    </subcellularLocation>
</comment>
<reference evidence="6" key="1">
    <citation type="submission" date="2022-12" db="EMBL/GenBank/DDBJ databases">
        <authorList>
            <person name="Petersen C."/>
        </authorList>
    </citation>
    <scope>NUCLEOTIDE SEQUENCE</scope>
    <source>
        <strain evidence="6">IBT 17660</strain>
    </source>
</reference>
<protein>
    <recommendedName>
        <fullName evidence="8">Major facilitator superfamily (MFS) profile domain-containing protein</fullName>
    </recommendedName>
</protein>
<feature type="transmembrane region" description="Helical" evidence="5">
    <location>
        <begin position="240"/>
        <end position="260"/>
    </location>
</feature>
<reference evidence="6" key="2">
    <citation type="journal article" date="2023" name="IMA Fungus">
        <title>Comparative genomic study of the Penicillium genus elucidates a diverse pangenome and 15 lateral gene transfer events.</title>
        <authorList>
            <person name="Petersen C."/>
            <person name="Sorensen T."/>
            <person name="Nielsen M.R."/>
            <person name="Sondergaard T.E."/>
            <person name="Sorensen J.L."/>
            <person name="Fitzpatrick D.A."/>
            <person name="Frisvad J.C."/>
            <person name="Nielsen K.L."/>
        </authorList>
    </citation>
    <scope>NUCLEOTIDE SEQUENCE</scope>
    <source>
        <strain evidence="6">IBT 17660</strain>
    </source>
</reference>
<evidence type="ECO:0008006" key="8">
    <source>
        <dbReference type="Google" id="ProtNLM"/>
    </source>
</evidence>
<keyword evidence="3 5" id="KW-1133">Transmembrane helix</keyword>
<feature type="transmembrane region" description="Helical" evidence="5">
    <location>
        <begin position="46"/>
        <end position="64"/>
    </location>
</feature>
<sequence length="508" mass="56217">MKDQSRSDAESYPLLPEQCFSEPDGQGTEKSRTLYYWARFRQPSPSWVVCVFTIYEFIFGVLVVPEFNSTFALICHQRYSPSQAHGDRPRDLSAELEQCFANTHAQSDLSRFLIYGQVIAGLLGAFSAPILGSLSDRVGRKPILACTVIGPLLHEILVVIILRHPDSIDMHWLLVGYAMEGLSGTMIAASSTSQTYITDLTPCSARARWFSYLQASFSFAGAVGPLIASLLLTMPDPFQLIYWLAIGSHLSLLVFVLFALPESRNPDSSRRPDPEGVTLEQPPGESYVRVFLASLKPIWESKGFRNKNMIILVGMDMIMFGNMIGLAPLQLAYPAFLFKWQPTTQSFFMSISYSWSVLVLVILFPPIMAWFRRRKRREGVPNLLTASNSGELGAIQVNLVLQMIGYMGIALSRAPSHFVVSSFVVASTISINPLLTSCLTAHVPDYQSGQLLGVLSFLHAIARIVIPALLSATYSMTVGIFPAPLFMFLSIVIGGLFLASIYIEDNTP</sequence>
<dbReference type="Pfam" id="PF07690">
    <property type="entry name" value="MFS_1"/>
    <property type="match status" value="1"/>
</dbReference>